<feature type="region of interest" description="Disordered" evidence="10">
    <location>
        <begin position="1"/>
        <end position="124"/>
    </location>
</feature>
<dbReference type="Pfam" id="PF00596">
    <property type="entry name" value="Aldolase_II"/>
    <property type="match status" value="1"/>
</dbReference>
<dbReference type="PANTHER" id="PTHR10640:SF7">
    <property type="entry name" value="METHYLTHIORIBULOSE-1-PHOSPHATE DEHYDRATASE"/>
    <property type="match status" value="1"/>
</dbReference>
<evidence type="ECO:0000256" key="1">
    <source>
        <dbReference type="ARBA" id="ARBA00006274"/>
    </source>
</evidence>
<dbReference type="InterPro" id="IPR017714">
    <property type="entry name" value="MethylthioRu-1-P_deHdtase_MtnB"/>
</dbReference>
<name>A0A3Q8VIM5_PORTR</name>
<dbReference type="FunFam" id="3.40.225.10:FF:000003">
    <property type="entry name" value="Methylthioribulose-1-phosphate dehydratase"/>
    <property type="match status" value="1"/>
</dbReference>
<evidence type="ECO:0000256" key="10">
    <source>
        <dbReference type="SAM" id="MobiDB-lite"/>
    </source>
</evidence>
<feature type="active site" description="Proton donor/acceptor" evidence="9">
    <location>
        <position position="245"/>
    </location>
</feature>
<keyword evidence="3 9" id="KW-0028">Amino-acid biosynthesis</keyword>
<dbReference type="InterPro" id="IPR036409">
    <property type="entry name" value="Aldolase_II/adducin_N_sf"/>
</dbReference>
<feature type="compositionally biased region" description="Acidic residues" evidence="10">
    <location>
        <begin position="16"/>
        <end position="30"/>
    </location>
</feature>
<dbReference type="AlphaFoldDB" id="A0A3Q8VIM5"/>
<evidence type="ECO:0000256" key="7">
    <source>
        <dbReference type="ARBA" id="ARBA00023239"/>
    </source>
</evidence>
<dbReference type="SMART" id="SM01007">
    <property type="entry name" value="Aldolase_II"/>
    <property type="match status" value="1"/>
</dbReference>
<dbReference type="GO" id="GO:0046570">
    <property type="term" value="F:methylthioribulose 1-phosphate dehydratase activity"/>
    <property type="evidence" value="ECO:0007669"/>
    <property type="project" value="UniProtKB-UniRule"/>
</dbReference>
<feature type="binding site" evidence="9">
    <location>
        <position position="203"/>
    </location>
    <ligand>
        <name>substrate</name>
    </ligand>
</feature>
<reference evidence="12" key="1">
    <citation type="submission" date="2018-04" db="EMBL/GenBank/DDBJ databases">
        <authorList>
            <person name="Wang L."/>
            <person name="Song L."/>
        </authorList>
    </citation>
    <scope>NUCLEOTIDE SEQUENCE</scope>
</reference>
<keyword evidence="4 9" id="KW-0479">Metal-binding</keyword>
<dbReference type="PANTHER" id="PTHR10640">
    <property type="entry name" value="METHYLTHIORIBULOSE-1-PHOSPHATE DEHYDRATASE"/>
    <property type="match status" value="1"/>
</dbReference>
<dbReference type="SUPFAM" id="SSF53639">
    <property type="entry name" value="AraD/HMP-PK domain-like"/>
    <property type="match status" value="1"/>
</dbReference>
<sequence>MAGTSDDESSFLSKDEGEEMDSGKEEEEEEKVAKEDGNKGRKPGKRSRGRPRKSDMKPKGNMSLVMTAKRKRKKNSRYEDFKSDDEEIAEGGRKKPGRKKGQSLESGAWVARRPLGRPKASGMRHVQKTTPELICELGQVFYSLGWVSGTGGGISIRDGESIYVAPSGVQKERLRPEDMFVIDLEGDELSVPLNNPTLTKSQCTPLFLLAYKIRGAGAVIHTHSKNAVMATLAFPGSEFRVTHLEMIKGIRLASEDRQMRYDEELVVPIIENTPFEHDLSDSMAQAIELYPDTNAVLVRRHGLYVWGDTWERAKTMTECYDYLFDIAIQMIKMDLDPTKAPNKAKMNGK</sequence>
<evidence type="ECO:0000313" key="12">
    <source>
        <dbReference type="EMBL" id="AZM65486.1"/>
    </source>
</evidence>
<protein>
    <recommendedName>
        <fullName evidence="9">Probable methylthioribulose-1-phosphate dehydratase</fullName>
        <shortName evidence="9">MTRu-1-P dehydratase</shortName>
        <ecNumber evidence="9">4.2.1.109</ecNumber>
    </recommendedName>
</protein>
<feature type="domain" description="Class II aldolase/adducin N-terminal" evidence="11">
    <location>
        <begin position="132"/>
        <end position="328"/>
    </location>
</feature>
<feature type="binding site" evidence="9">
    <location>
        <position position="301"/>
    </location>
    <ligand>
        <name>Zn(2+)</name>
        <dbReference type="ChEBI" id="CHEBI:29105"/>
    </ligand>
</feature>
<keyword evidence="2 9" id="KW-0963">Cytoplasm</keyword>
<evidence type="ECO:0000256" key="6">
    <source>
        <dbReference type="ARBA" id="ARBA00023167"/>
    </source>
</evidence>
<dbReference type="InterPro" id="IPR001303">
    <property type="entry name" value="Aldolase_II/adducin_N"/>
</dbReference>
<dbReference type="GO" id="GO:0005737">
    <property type="term" value="C:cytoplasm"/>
    <property type="evidence" value="ECO:0007669"/>
    <property type="project" value="UniProtKB-SubCell"/>
</dbReference>
<evidence type="ECO:0000256" key="5">
    <source>
        <dbReference type="ARBA" id="ARBA00022833"/>
    </source>
</evidence>
<comment type="cofactor">
    <cofactor evidence="9">
        <name>Zn(2+)</name>
        <dbReference type="ChEBI" id="CHEBI:29105"/>
    </cofactor>
    <text evidence="9">Binds 1 zinc ion per subunit.</text>
</comment>
<comment type="similarity">
    <text evidence="1">Belongs to the aldolase class II family. Adducin subfamily.</text>
</comment>
<dbReference type="HAMAP" id="MF_03116">
    <property type="entry name" value="Salvage_MtnB_euk"/>
    <property type="match status" value="1"/>
</dbReference>
<dbReference type="UniPathway" id="UPA00904">
    <property type="reaction ID" value="UER00875"/>
</dbReference>
<dbReference type="NCBIfam" id="TIGR03328">
    <property type="entry name" value="salvage_mtnB"/>
    <property type="match status" value="1"/>
</dbReference>
<comment type="catalytic activity">
    <reaction evidence="9">
        <text>5-(methylsulfanyl)-D-ribulose 1-phosphate = 5-methylsulfanyl-2,3-dioxopentyl phosphate + H2O</text>
        <dbReference type="Rhea" id="RHEA:15549"/>
        <dbReference type="ChEBI" id="CHEBI:15377"/>
        <dbReference type="ChEBI" id="CHEBI:58548"/>
        <dbReference type="ChEBI" id="CHEBI:58828"/>
        <dbReference type="EC" id="4.2.1.109"/>
    </reaction>
</comment>
<evidence type="ECO:0000256" key="3">
    <source>
        <dbReference type="ARBA" id="ARBA00022605"/>
    </source>
</evidence>
<dbReference type="EC" id="4.2.1.109" evidence="9"/>
<dbReference type="OrthoDB" id="191080at2759"/>
<dbReference type="Gene3D" id="3.40.225.10">
    <property type="entry name" value="Class II aldolase/adducin N-terminal domain"/>
    <property type="match status" value="1"/>
</dbReference>
<dbReference type="GO" id="GO:0008270">
    <property type="term" value="F:zinc ion binding"/>
    <property type="evidence" value="ECO:0007669"/>
    <property type="project" value="UniProtKB-UniRule"/>
</dbReference>
<evidence type="ECO:0000256" key="4">
    <source>
        <dbReference type="ARBA" id="ARBA00022723"/>
    </source>
</evidence>
<feature type="compositionally biased region" description="Basic residues" evidence="10">
    <location>
        <begin position="40"/>
        <end position="51"/>
    </location>
</feature>
<dbReference type="InterPro" id="IPR027514">
    <property type="entry name" value="Salvage_MtnB_euk"/>
</dbReference>
<comment type="similarity">
    <text evidence="9">Belongs to the aldolase class II family. MtnB subfamily.</text>
</comment>
<feature type="binding site" evidence="9">
    <location>
        <position position="223"/>
    </location>
    <ligand>
        <name>Zn(2+)</name>
        <dbReference type="ChEBI" id="CHEBI:29105"/>
    </ligand>
</feature>
<keyword evidence="6 9" id="KW-0486">Methionine biosynthesis</keyword>
<accession>A0A3Q8VIM5</accession>
<evidence type="ECO:0000256" key="9">
    <source>
        <dbReference type="HAMAP-Rule" id="MF_03116"/>
    </source>
</evidence>
<dbReference type="GO" id="GO:0019509">
    <property type="term" value="P:L-methionine salvage from methylthioadenosine"/>
    <property type="evidence" value="ECO:0007669"/>
    <property type="project" value="UniProtKB-UniRule"/>
</dbReference>
<feature type="binding site" evidence="9">
    <location>
        <position position="221"/>
    </location>
    <ligand>
        <name>Zn(2+)</name>
        <dbReference type="ChEBI" id="CHEBI:29105"/>
    </ligand>
</feature>
<organism evidence="12">
    <name type="scientific">Portunus trituberculatus</name>
    <name type="common">Swimming crab</name>
    <name type="synonym">Neptunus trituberculatus</name>
    <dbReference type="NCBI Taxonomy" id="210409"/>
    <lineage>
        <taxon>Eukaryota</taxon>
        <taxon>Metazoa</taxon>
        <taxon>Ecdysozoa</taxon>
        <taxon>Arthropoda</taxon>
        <taxon>Crustacea</taxon>
        <taxon>Multicrustacea</taxon>
        <taxon>Malacostraca</taxon>
        <taxon>Eumalacostraca</taxon>
        <taxon>Eucarida</taxon>
        <taxon>Decapoda</taxon>
        <taxon>Pleocyemata</taxon>
        <taxon>Brachyura</taxon>
        <taxon>Eubrachyura</taxon>
        <taxon>Portunoidea</taxon>
        <taxon>Portunidae</taxon>
        <taxon>Portuninae</taxon>
        <taxon>Portunus</taxon>
    </lineage>
</organism>
<comment type="pathway">
    <text evidence="9">Amino-acid biosynthesis; L-methionine biosynthesis via salvage pathway; L-methionine from S-methyl-5-thio-alpha-D-ribose 1-phosphate: step 2/6.</text>
</comment>
<evidence type="ECO:0000256" key="8">
    <source>
        <dbReference type="ARBA" id="ARBA00060021"/>
    </source>
</evidence>
<evidence type="ECO:0000259" key="11">
    <source>
        <dbReference type="SMART" id="SM01007"/>
    </source>
</evidence>
<comment type="subcellular location">
    <subcellularLocation>
        <location evidence="9">Cytoplasm</location>
    </subcellularLocation>
</comment>
<evidence type="ECO:0000256" key="2">
    <source>
        <dbReference type="ARBA" id="ARBA00022490"/>
    </source>
</evidence>
<dbReference type="EMBL" id="MH178242">
    <property type="protein sequence ID" value="AZM65486.1"/>
    <property type="molecule type" value="mRNA"/>
</dbReference>
<comment type="function">
    <text evidence="8">Catalyzes the dehydration of methylthioribulose-1-phosphate (MTRu-1-P) into 2,3-diketo-5-methylthiopentyl-1-phosphate (DK-MTP-1-P). Functions in the methionine salvage pathway, which plays a key role in cancer, apoptosis, microbial proliferation and inflammation. May inhibit the CASP1-related inflammatory response (pyroptosis), the CASP9-dependent apoptotic pathway and the cytochrome c-dependent and APAF1-mediated cell death.</text>
</comment>
<proteinExistence type="evidence at transcript level"/>
<keyword evidence="5 9" id="KW-0862">Zinc</keyword>
<keyword evidence="7 9" id="KW-0456">Lyase</keyword>